<dbReference type="GO" id="GO:0044528">
    <property type="term" value="P:regulation of mitochondrial mRNA stability"/>
    <property type="evidence" value="ECO:0007669"/>
    <property type="project" value="TreeGrafter"/>
</dbReference>
<dbReference type="GO" id="GO:0035770">
    <property type="term" value="C:ribonucleoprotein granule"/>
    <property type="evidence" value="ECO:0007669"/>
    <property type="project" value="TreeGrafter"/>
</dbReference>
<dbReference type="PANTHER" id="PTHR21228:SF40">
    <property type="entry name" value="LD45607P"/>
    <property type="match status" value="1"/>
</dbReference>
<dbReference type="GO" id="GO:0000963">
    <property type="term" value="P:mitochondrial RNA processing"/>
    <property type="evidence" value="ECO:0007669"/>
    <property type="project" value="TreeGrafter"/>
</dbReference>
<dbReference type="PANTHER" id="PTHR21228">
    <property type="entry name" value="FAST LEU-RICH DOMAIN-CONTAINING"/>
    <property type="match status" value="1"/>
</dbReference>
<accession>A0A7S1H6B1</accession>
<dbReference type="GO" id="GO:0005759">
    <property type="term" value="C:mitochondrial matrix"/>
    <property type="evidence" value="ECO:0007669"/>
    <property type="project" value="TreeGrafter"/>
</dbReference>
<organism evidence="2">
    <name type="scientific">Hemiselmis andersenii</name>
    <name type="common">Cryptophyte alga</name>
    <dbReference type="NCBI Taxonomy" id="464988"/>
    <lineage>
        <taxon>Eukaryota</taxon>
        <taxon>Cryptophyceae</taxon>
        <taxon>Cryptomonadales</taxon>
        <taxon>Hemiselmidaceae</taxon>
        <taxon>Hemiselmis</taxon>
    </lineage>
</organism>
<feature type="compositionally biased region" description="Basic and acidic residues" evidence="1">
    <location>
        <begin position="553"/>
        <end position="591"/>
    </location>
</feature>
<gene>
    <name evidence="2" type="ORF">HAND00432_LOCUS18452</name>
</gene>
<dbReference type="GO" id="GO:1901259">
    <property type="term" value="P:chloroplast rRNA processing"/>
    <property type="evidence" value="ECO:0007669"/>
    <property type="project" value="TreeGrafter"/>
</dbReference>
<feature type="region of interest" description="Disordered" evidence="1">
    <location>
        <begin position="522"/>
        <end position="591"/>
    </location>
</feature>
<feature type="compositionally biased region" description="Basic and acidic residues" evidence="1">
    <location>
        <begin position="531"/>
        <end position="541"/>
    </location>
</feature>
<reference evidence="2" key="1">
    <citation type="submission" date="2021-01" db="EMBL/GenBank/DDBJ databases">
        <authorList>
            <person name="Corre E."/>
            <person name="Pelletier E."/>
            <person name="Niang G."/>
            <person name="Scheremetjew M."/>
            <person name="Finn R."/>
            <person name="Kale V."/>
            <person name="Holt S."/>
            <person name="Cochrane G."/>
            <person name="Meng A."/>
            <person name="Brown T."/>
            <person name="Cohen L."/>
        </authorList>
    </citation>
    <scope>NUCLEOTIDE SEQUENCE</scope>
    <source>
        <strain evidence="2">CCMP644</strain>
    </source>
</reference>
<feature type="region of interest" description="Disordered" evidence="1">
    <location>
        <begin position="435"/>
        <end position="489"/>
    </location>
</feature>
<evidence type="ECO:0000256" key="1">
    <source>
        <dbReference type="SAM" id="MobiDB-lite"/>
    </source>
</evidence>
<dbReference type="GO" id="GO:0003723">
    <property type="term" value="F:RNA binding"/>
    <property type="evidence" value="ECO:0007669"/>
    <property type="project" value="TreeGrafter"/>
</dbReference>
<evidence type="ECO:0008006" key="3">
    <source>
        <dbReference type="Google" id="ProtNLM"/>
    </source>
</evidence>
<dbReference type="InterPro" id="IPR050870">
    <property type="entry name" value="FAST_kinase"/>
</dbReference>
<feature type="compositionally biased region" description="Polar residues" evidence="1">
    <location>
        <begin position="435"/>
        <end position="446"/>
    </location>
</feature>
<name>A0A7S1H6B1_HEMAN</name>
<sequence length="607" mass="66377">MQHHHDHGGDEDERILYTVEDWTPKGVVNTIWSFARTGVSPPPYLMQRLMARAEETVCAFSPPELSTFCWSLASIKHRPSKSLIAVIQERFEETHTAYHGRQVCDIIWAISVLQPFVFKETFLRTLEARATHLVADLDSSQVSKMLWSLASLGVDANTHLVTLLVETSLGMAAAFSPPEAADVMFAMVKMRVTPNKSFLSTLVDGMAEQAHATLRLSDGSLVEAMWSINKLGLEPNPKLRKALIRRALIGSSGYSHTTLLRLFSVLSEVFKSTMGVENADCRALTAASLKRIAKCAESLSEGEAVEMCGALVGLCAAGFEPHTADVDALADRCVTLMPQMSNVTLCLVLKAFVSCRVTITTRLSHSIITAVSRATPSLTVQQVVSLNWCLSKLCITTDHPPLQAFRSKASKTCASTPSLHTTAVVSNAFLSQLSTVRKGGQPSQPAANGEAQEGTLRTLHPPPSPHELPRIASASGAGKGTGGGKLSWKRAAEWRRHSISLQLAHEESHREVCKDSHFCKSNVHSQPPHSEPYRHLKDTPKRRSSIAVCQSTREAEDAHAHTLERHLGHPHAEGNLKKQGLEGKDTSRLPKVEHSFLPQKHTCDHSA</sequence>
<dbReference type="AlphaFoldDB" id="A0A7S1H6B1"/>
<proteinExistence type="predicted"/>
<protein>
    <recommendedName>
        <fullName evidence="3">FAST kinase leucine-rich domain-containing protein</fullName>
    </recommendedName>
</protein>
<dbReference type="EMBL" id="HBFX01030599">
    <property type="protein sequence ID" value="CAD8967268.1"/>
    <property type="molecule type" value="Transcribed_RNA"/>
</dbReference>
<evidence type="ECO:0000313" key="2">
    <source>
        <dbReference type="EMBL" id="CAD8967268.1"/>
    </source>
</evidence>
<dbReference type="GO" id="GO:0009507">
    <property type="term" value="C:chloroplast"/>
    <property type="evidence" value="ECO:0007669"/>
    <property type="project" value="GOC"/>
</dbReference>